<reference evidence="2" key="2">
    <citation type="journal article" date="2022" name="Microbiol. Resour. Announc.">
        <title>Whole-Genome Sequence of Entomortierella parvispora E1425, a Mucoromycotan Fungus Associated with Burkholderiaceae-Related Endosymbiotic Bacteria.</title>
        <authorList>
            <person name="Herlambang A."/>
            <person name="Guo Y."/>
            <person name="Takashima Y."/>
            <person name="Narisawa K."/>
            <person name="Ohta H."/>
            <person name="Nishizawa T."/>
        </authorList>
    </citation>
    <scope>NUCLEOTIDE SEQUENCE</scope>
    <source>
        <strain evidence="2">E1425</strain>
    </source>
</reference>
<gene>
    <name evidence="2" type="ORF">EMPS_01812</name>
</gene>
<protein>
    <submittedName>
        <fullName evidence="2">Uncharacterized protein</fullName>
    </submittedName>
</protein>
<organism evidence="2 3">
    <name type="scientific">Entomortierella parvispora</name>
    <dbReference type="NCBI Taxonomy" id="205924"/>
    <lineage>
        <taxon>Eukaryota</taxon>
        <taxon>Fungi</taxon>
        <taxon>Fungi incertae sedis</taxon>
        <taxon>Mucoromycota</taxon>
        <taxon>Mortierellomycotina</taxon>
        <taxon>Mortierellomycetes</taxon>
        <taxon>Mortierellales</taxon>
        <taxon>Mortierellaceae</taxon>
        <taxon>Entomortierella</taxon>
    </lineage>
</organism>
<accession>A0A9P3H3L2</accession>
<evidence type="ECO:0000313" key="3">
    <source>
        <dbReference type="Proteomes" id="UP000827284"/>
    </source>
</evidence>
<reference evidence="2" key="1">
    <citation type="submission" date="2021-11" db="EMBL/GenBank/DDBJ databases">
        <authorList>
            <person name="Herlambang A."/>
            <person name="Guo Y."/>
            <person name="Takashima Y."/>
            <person name="Nishizawa T."/>
        </authorList>
    </citation>
    <scope>NUCLEOTIDE SEQUENCE</scope>
    <source>
        <strain evidence="2">E1425</strain>
    </source>
</reference>
<feature type="region of interest" description="Disordered" evidence="1">
    <location>
        <begin position="96"/>
        <end position="115"/>
    </location>
</feature>
<comment type="caution">
    <text evidence="2">The sequence shown here is derived from an EMBL/GenBank/DDBJ whole genome shotgun (WGS) entry which is preliminary data.</text>
</comment>
<feature type="region of interest" description="Disordered" evidence="1">
    <location>
        <begin position="183"/>
        <end position="215"/>
    </location>
</feature>
<proteinExistence type="predicted"/>
<evidence type="ECO:0000313" key="2">
    <source>
        <dbReference type="EMBL" id="GJJ69466.1"/>
    </source>
</evidence>
<dbReference type="AlphaFoldDB" id="A0A9P3H3L2"/>
<dbReference type="EMBL" id="BQFW01000002">
    <property type="protein sequence ID" value="GJJ69466.1"/>
    <property type="molecule type" value="Genomic_DNA"/>
</dbReference>
<dbReference type="OrthoDB" id="2422489at2759"/>
<evidence type="ECO:0000256" key="1">
    <source>
        <dbReference type="SAM" id="MobiDB-lite"/>
    </source>
</evidence>
<name>A0A9P3H3L2_9FUNG</name>
<feature type="compositionally biased region" description="Low complexity" evidence="1">
    <location>
        <begin position="205"/>
        <end position="215"/>
    </location>
</feature>
<feature type="compositionally biased region" description="Low complexity" evidence="1">
    <location>
        <begin position="98"/>
        <end position="115"/>
    </location>
</feature>
<keyword evidence="3" id="KW-1185">Reference proteome</keyword>
<dbReference type="Proteomes" id="UP000827284">
    <property type="component" value="Unassembled WGS sequence"/>
</dbReference>
<sequence>MPSVISPTTTSDLTFVADDSLYFNGPSSTNTPSNNDIQSLKNEARRRKQLWSDPDDEFSVPIHTESPLVTKGPIDMSSFLLNYRTMHRSIEIMTPPVSQSTTTGAAAPSPSSSIHPSVPDGPFYIHHRSRIACSPLSTVLSCPHVSCLHHKRPLHATGSSTSCQQYSGFLVEDESPRDFHFHTTQEKRAPSSSSSIHTTPRHSRTSSSSSAKTTMAAAPAFVQQTLLDGHISAIGQWLQQQQQQ</sequence>